<name>A0A8H6SI20_9AGAR</name>
<feature type="transmembrane region" description="Helical" evidence="1">
    <location>
        <begin position="9"/>
        <end position="30"/>
    </location>
</feature>
<dbReference type="OrthoDB" id="2857048at2759"/>
<sequence length="532" mass="60552">MAVHRGRRFGFYVVGVTFILFLSYCNPIPWQKLGHFRHPLQASLHSYSSKRPSKHSPAYEDLEVYKWPEPNTATFPDQMVGAEEFDDALDNTITNPAMPPESSDAPFRHVTSGNTVKLTSDLRLKDKLAAVDELLQSKGGPPIGHNRNALRELTHCIYEEKCVHKPQLVIVVSDVYYKAYLLKPSGLPSPPHTVLAAFDRLNVSYVFSPKDIGWARNVHMAFPDQVKLVLFDRSDLRSCLDVTSSCVRTVQNPTGIPAFKMFTWENEATEEAVSPFGYPWTLTARQAYAGESFVGFSIPDSCRKEVPYVPPADRFDRVWILATVETFFWKTHNVFPPEYFEKLGDETKVRFFTQLHPTEGRLKDYPQLSDTHTVPKNLVDVGQQTHLDSVDEGENDFEARALEYMSKSRLLLGLWDPRFELTVLQALCVGVPFLNPIHQWDASNATNRELWVTQNPELNVLDPPYVYHVFPHDYAAFKKAILDAMETPIASYIPPHLTEAALTKRLSELLERDWKAEAEKVATTEASQDFLF</sequence>
<dbReference type="EMBL" id="JACAZF010000007">
    <property type="protein sequence ID" value="KAF7299160.1"/>
    <property type="molecule type" value="Genomic_DNA"/>
</dbReference>
<evidence type="ECO:0000313" key="3">
    <source>
        <dbReference type="Proteomes" id="UP000636479"/>
    </source>
</evidence>
<dbReference type="Proteomes" id="UP000636479">
    <property type="component" value="Unassembled WGS sequence"/>
</dbReference>
<keyword evidence="1" id="KW-0472">Membrane</keyword>
<gene>
    <name evidence="2" type="ORF">MIND_00864600</name>
</gene>
<keyword evidence="1" id="KW-0812">Transmembrane</keyword>
<dbReference type="GeneID" id="59347822"/>
<accession>A0A8H6SI20</accession>
<dbReference type="AlphaFoldDB" id="A0A8H6SI20"/>
<keyword evidence="3" id="KW-1185">Reference proteome</keyword>
<comment type="caution">
    <text evidence="2">The sequence shown here is derived from an EMBL/GenBank/DDBJ whole genome shotgun (WGS) entry which is preliminary data.</text>
</comment>
<evidence type="ECO:0000256" key="1">
    <source>
        <dbReference type="SAM" id="Phobius"/>
    </source>
</evidence>
<dbReference type="RefSeq" id="XP_037218548.1">
    <property type="nucleotide sequence ID" value="XM_037365306.1"/>
</dbReference>
<reference evidence="2" key="1">
    <citation type="submission" date="2020-05" db="EMBL/GenBank/DDBJ databases">
        <title>Mycena genomes resolve the evolution of fungal bioluminescence.</title>
        <authorList>
            <person name="Tsai I.J."/>
        </authorList>
    </citation>
    <scope>NUCLEOTIDE SEQUENCE</scope>
    <source>
        <strain evidence="2">171206Taipei</strain>
    </source>
</reference>
<protein>
    <submittedName>
        <fullName evidence="2">Uncharacterized protein</fullName>
    </submittedName>
</protein>
<proteinExistence type="predicted"/>
<organism evidence="2 3">
    <name type="scientific">Mycena indigotica</name>
    <dbReference type="NCBI Taxonomy" id="2126181"/>
    <lineage>
        <taxon>Eukaryota</taxon>
        <taxon>Fungi</taxon>
        <taxon>Dikarya</taxon>
        <taxon>Basidiomycota</taxon>
        <taxon>Agaricomycotina</taxon>
        <taxon>Agaricomycetes</taxon>
        <taxon>Agaricomycetidae</taxon>
        <taxon>Agaricales</taxon>
        <taxon>Marasmiineae</taxon>
        <taxon>Mycenaceae</taxon>
        <taxon>Mycena</taxon>
    </lineage>
</organism>
<evidence type="ECO:0000313" key="2">
    <source>
        <dbReference type="EMBL" id="KAF7299160.1"/>
    </source>
</evidence>
<keyword evidence="1" id="KW-1133">Transmembrane helix</keyword>